<name>A0A8K0J3X9_9HYPO</name>
<dbReference type="AlphaFoldDB" id="A0A8K0J3X9"/>
<reference evidence="3" key="1">
    <citation type="journal article" date="2020" name="bioRxiv">
        <title>Whole genome comparisons of ergot fungi reveals the divergence and evolution of species within the genus Claviceps are the result of varying mechanisms driving genome evolution and host range expansion.</title>
        <authorList>
            <person name="Wyka S.A."/>
            <person name="Mondo S.J."/>
            <person name="Liu M."/>
            <person name="Dettman J."/>
            <person name="Nalam V."/>
            <person name="Broders K.D."/>
        </authorList>
    </citation>
    <scope>NUCLEOTIDE SEQUENCE</scope>
    <source>
        <strain evidence="3">CCC 489</strain>
    </source>
</reference>
<dbReference type="OrthoDB" id="1612078at2759"/>
<evidence type="ECO:0000256" key="1">
    <source>
        <dbReference type="SAM" id="MobiDB-lite"/>
    </source>
</evidence>
<dbReference type="Pfam" id="PF12222">
    <property type="entry name" value="PNGaseA"/>
    <property type="match status" value="1"/>
</dbReference>
<evidence type="ECO:0000313" key="3">
    <source>
        <dbReference type="EMBL" id="KAG5922784.1"/>
    </source>
</evidence>
<gene>
    <name evidence="3" type="ORF">E4U42_005334</name>
</gene>
<evidence type="ECO:0000313" key="4">
    <source>
        <dbReference type="Proteomes" id="UP000811619"/>
    </source>
</evidence>
<feature type="non-terminal residue" evidence="3">
    <location>
        <position position="1"/>
    </location>
</feature>
<dbReference type="Pfam" id="PF25156">
    <property type="entry name" value="PNGase_A_C"/>
    <property type="match status" value="1"/>
</dbReference>
<keyword evidence="4" id="KW-1185">Reference proteome</keyword>
<feature type="domain" description="Peptide N-acetyl-beta-D-glucosaminyl asparaginase amidase A N-terminal" evidence="2">
    <location>
        <begin position="4"/>
        <end position="147"/>
    </location>
</feature>
<organism evidence="3 4">
    <name type="scientific">Claviceps africana</name>
    <dbReference type="NCBI Taxonomy" id="83212"/>
    <lineage>
        <taxon>Eukaryota</taxon>
        <taxon>Fungi</taxon>
        <taxon>Dikarya</taxon>
        <taxon>Ascomycota</taxon>
        <taxon>Pezizomycotina</taxon>
        <taxon>Sordariomycetes</taxon>
        <taxon>Hypocreomycetidae</taxon>
        <taxon>Hypocreales</taxon>
        <taxon>Clavicipitaceae</taxon>
        <taxon>Claviceps</taxon>
    </lineage>
</organism>
<comment type="caution">
    <text evidence="3">The sequence shown here is derived from an EMBL/GenBank/DDBJ whole genome shotgun (WGS) entry which is preliminary data.</text>
</comment>
<dbReference type="InterPro" id="IPR021102">
    <property type="entry name" value="PNGase_A"/>
</dbReference>
<protein>
    <recommendedName>
        <fullName evidence="2">Peptide N-acetyl-beta-D-glucosaminyl asparaginase amidase A N-terminal domain-containing protein</fullName>
    </recommendedName>
</protein>
<evidence type="ECO:0000259" key="2">
    <source>
        <dbReference type="Pfam" id="PF12222"/>
    </source>
</evidence>
<dbReference type="Proteomes" id="UP000811619">
    <property type="component" value="Unassembled WGS sequence"/>
</dbReference>
<dbReference type="PANTHER" id="PTHR31104">
    <property type="entry name" value="PEPTIDE-N4-(N-ACETYL-BETA-GLUCOSAMINYL)ASPARAGINE AMIDASE A PROTEIN"/>
    <property type="match status" value="1"/>
</dbReference>
<accession>A0A8K0J3X9</accession>
<dbReference type="EMBL" id="SRPY01000501">
    <property type="protein sequence ID" value="KAG5922784.1"/>
    <property type="molecule type" value="Genomic_DNA"/>
</dbReference>
<dbReference type="InterPro" id="IPR056948">
    <property type="entry name" value="PNGaseA_N"/>
</dbReference>
<proteinExistence type="predicted"/>
<sequence>VAAASVVLPRNARRAVVSVAATGQADEESWWSNVPEASKHTFDGTTLPGKGSFREVRLLIDGQVAGLSWPFPVVFTGGVSPALHRPIVGPQAFDLREHEVDVTPWLGLLCDGNPHQLAVEVVGADDAVVDRYWVLSGKVFVWLVDEMPGHVTVTNGSAPRVSLSKPDYVPRDTSVRGRHVRYDQTIHRRLEVRSTITTASGQVDAAWTQTFAMRNQGLVLDSGNSQNLTGSYQGRDVATENGTAVFDATYSYPILCSLAQTMSDGNRSLTLRANLTQSLDLTLMGRAVFPNGLEAFLPFLDDKGSLAGARVTTTKTGTGLFWQRDDGNKSGGFGSSSQHYVLASLDKAAGSESGHASDTPTYMAHDTGRPLYWRDIGVVNETTTHDERWAYGLHMAATAPAVPGLDHQPNTFAAKFRAGRPGSASSPRQVAGGDVQRPGQRPLSK</sequence>
<feature type="region of interest" description="Disordered" evidence="1">
    <location>
        <begin position="415"/>
        <end position="445"/>
    </location>
</feature>